<name>S8C5J7_DACHA</name>
<keyword evidence="2" id="KW-1185">Reference proteome</keyword>
<dbReference type="AlphaFoldDB" id="S8C5J7"/>
<evidence type="ECO:0000313" key="2">
    <source>
        <dbReference type="Proteomes" id="UP000015100"/>
    </source>
</evidence>
<dbReference type="EMBL" id="AQGS01000095">
    <property type="protein sequence ID" value="EPS42957.1"/>
    <property type="molecule type" value="Genomic_DNA"/>
</dbReference>
<organism evidence="1 2">
    <name type="scientific">Dactylellina haptotyla (strain CBS 200.50)</name>
    <name type="common">Nematode-trapping fungus</name>
    <name type="synonym">Monacrosporium haptotylum</name>
    <dbReference type="NCBI Taxonomy" id="1284197"/>
    <lineage>
        <taxon>Eukaryota</taxon>
        <taxon>Fungi</taxon>
        <taxon>Dikarya</taxon>
        <taxon>Ascomycota</taxon>
        <taxon>Pezizomycotina</taxon>
        <taxon>Orbiliomycetes</taxon>
        <taxon>Orbiliales</taxon>
        <taxon>Orbiliaceae</taxon>
        <taxon>Dactylellina</taxon>
    </lineage>
</organism>
<accession>S8C5J7</accession>
<dbReference type="Proteomes" id="UP000015100">
    <property type="component" value="Unassembled WGS sequence"/>
</dbReference>
<evidence type="ECO:0000313" key="1">
    <source>
        <dbReference type="EMBL" id="EPS42957.1"/>
    </source>
</evidence>
<dbReference type="HOGENOM" id="CLU_2037975_0_0_1"/>
<protein>
    <submittedName>
        <fullName evidence="1">Uncharacterized protein</fullName>
    </submittedName>
</protein>
<proteinExistence type="predicted"/>
<reference evidence="2" key="2">
    <citation type="submission" date="2013-04" db="EMBL/GenBank/DDBJ databases">
        <title>Genomic mechanisms accounting for the adaptation to parasitism in nematode-trapping fungi.</title>
        <authorList>
            <person name="Ahren D.G."/>
        </authorList>
    </citation>
    <scope>NUCLEOTIDE SEQUENCE [LARGE SCALE GENOMIC DNA]</scope>
    <source>
        <strain evidence="2">CBS 200.50</strain>
    </source>
</reference>
<gene>
    <name evidence="1" type="ORF">H072_3092</name>
</gene>
<reference evidence="1 2" key="1">
    <citation type="journal article" date="2013" name="PLoS Genet.">
        <title>Genomic mechanisms accounting for the adaptation to parasitism in nematode-trapping fungi.</title>
        <authorList>
            <person name="Meerupati T."/>
            <person name="Andersson K.M."/>
            <person name="Friman E."/>
            <person name="Kumar D."/>
            <person name="Tunlid A."/>
            <person name="Ahren D."/>
        </authorList>
    </citation>
    <scope>NUCLEOTIDE SEQUENCE [LARGE SCALE GENOMIC DNA]</scope>
    <source>
        <strain evidence="1 2">CBS 200.50</strain>
    </source>
</reference>
<sequence>MVPHVATADNSTAKASASVFLIDQLMHEFPMCTTASAEYLNRFPEEAHPRQSSRYSVTRIPRFLNPRSLLVHESKGNGALTQKKVVTSGFEGDSAGAMLSDAVKASRLGGNRLLSTTDGQA</sequence>
<comment type="caution">
    <text evidence="1">The sequence shown here is derived from an EMBL/GenBank/DDBJ whole genome shotgun (WGS) entry which is preliminary data.</text>
</comment>